<dbReference type="AlphaFoldDB" id="D9SR90"/>
<accession>D9SR90</accession>
<dbReference type="Proteomes" id="UP000002730">
    <property type="component" value="Chromosome"/>
</dbReference>
<name>D9SR90_CLOC7</name>
<evidence type="ECO:0000313" key="1">
    <source>
        <dbReference type="EMBL" id="ADL50378.1"/>
    </source>
</evidence>
<dbReference type="KEGG" id="ccb:Clocel_0607"/>
<dbReference type="OrthoDB" id="2918647at2"/>
<organism evidence="1 2">
    <name type="scientific">Clostridium cellulovorans (strain ATCC 35296 / DSM 3052 / OCM 3 / 743B)</name>
    <dbReference type="NCBI Taxonomy" id="573061"/>
    <lineage>
        <taxon>Bacteria</taxon>
        <taxon>Bacillati</taxon>
        <taxon>Bacillota</taxon>
        <taxon>Clostridia</taxon>
        <taxon>Eubacteriales</taxon>
        <taxon>Clostridiaceae</taxon>
        <taxon>Clostridium</taxon>
    </lineage>
</organism>
<keyword evidence="2" id="KW-1185">Reference proteome</keyword>
<dbReference type="eggNOG" id="ENOG502ZMFJ">
    <property type="taxonomic scope" value="Bacteria"/>
</dbReference>
<dbReference type="EMBL" id="CP002160">
    <property type="protein sequence ID" value="ADL50378.1"/>
    <property type="molecule type" value="Genomic_DNA"/>
</dbReference>
<protein>
    <submittedName>
        <fullName evidence="1">Uncharacterized protein</fullName>
    </submittedName>
</protein>
<gene>
    <name evidence="1" type="ordered locus">Clocel_0607</name>
</gene>
<dbReference type="RefSeq" id="WP_010074842.1">
    <property type="nucleotide sequence ID" value="NC_014393.1"/>
</dbReference>
<dbReference type="HOGENOM" id="CLU_191234_0_0_9"/>
<proteinExistence type="predicted"/>
<evidence type="ECO:0000313" key="2">
    <source>
        <dbReference type="Proteomes" id="UP000002730"/>
    </source>
</evidence>
<reference evidence="1 2" key="1">
    <citation type="submission" date="2010-08" db="EMBL/GenBank/DDBJ databases">
        <title>Complete sequence of Clostridium cellulovorans 743B.</title>
        <authorList>
            <consortium name="US DOE Joint Genome Institute"/>
            <person name="Lucas S."/>
            <person name="Copeland A."/>
            <person name="Lapidus A."/>
            <person name="Cheng J.-F."/>
            <person name="Bruce D."/>
            <person name="Goodwin L."/>
            <person name="Pitluck S."/>
            <person name="Chertkov O."/>
            <person name="Detter J.C."/>
            <person name="Han C."/>
            <person name="Tapia R."/>
            <person name="Land M."/>
            <person name="Hauser L."/>
            <person name="Chang Y.-J."/>
            <person name="Jeffries C."/>
            <person name="Kyrpides N."/>
            <person name="Ivanova N."/>
            <person name="Mikhailova N."/>
            <person name="Hemme C.L."/>
            <person name="Woyke T."/>
        </authorList>
    </citation>
    <scope>NUCLEOTIDE SEQUENCE [LARGE SCALE GENOMIC DNA]</scope>
    <source>
        <strain evidence="2">ATCC 35296 / DSM 3052 / OCM 3 / 743B</strain>
    </source>
</reference>
<sequence length="63" mass="6858">MQKNARGLVQDSCNNLNTARQSLQSAIDTAEKPQNRQDIQDALRVVDSALSKCQGIANSLSNQ</sequence>